<organism evidence="4 5">
    <name type="scientific">Streptomyces beihaiensis</name>
    <dbReference type="NCBI Taxonomy" id="2984495"/>
    <lineage>
        <taxon>Bacteria</taxon>
        <taxon>Bacillati</taxon>
        <taxon>Actinomycetota</taxon>
        <taxon>Actinomycetes</taxon>
        <taxon>Kitasatosporales</taxon>
        <taxon>Streptomycetaceae</taxon>
        <taxon>Streptomyces</taxon>
    </lineage>
</organism>
<sequence>MTPAQGGAAAGAVTTARASAGPPAQPPRQAGTPHRALRNTLGRYATGVAVVTARSPNGLPVAMTINSFTAVSLDPPLILWCLAVRSARGAAFTAATHFAVHVLTASQHQLATRFAGPAEQTHDLPMTTGPHRLPLLPDTAATLICRQTGLFTAGDHTVLLAEVESHTAAPGQTLLFADGAFHPGPSTGNGRVCPVDG</sequence>
<dbReference type="InterPro" id="IPR002563">
    <property type="entry name" value="Flavin_Rdtase-like_dom"/>
</dbReference>
<evidence type="ECO:0000259" key="3">
    <source>
        <dbReference type="SMART" id="SM00903"/>
    </source>
</evidence>
<proteinExistence type="predicted"/>
<dbReference type="Gene3D" id="2.30.110.10">
    <property type="entry name" value="Electron Transport, Fmn-binding Protein, Chain A"/>
    <property type="match status" value="1"/>
</dbReference>
<dbReference type="PANTHER" id="PTHR30466:SF1">
    <property type="entry name" value="FMN REDUCTASE (NADH) RUTF"/>
    <property type="match status" value="1"/>
</dbReference>
<dbReference type="EMBL" id="JAPHNL010000190">
    <property type="protein sequence ID" value="MCX3061359.1"/>
    <property type="molecule type" value="Genomic_DNA"/>
</dbReference>
<keyword evidence="1" id="KW-0560">Oxidoreductase</keyword>
<dbReference type="PANTHER" id="PTHR30466">
    <property type="entry name" value="FLAVIN REDUCTASE"/>
    <property type="match status" value="1"/>
</dbReference>
<dbReference type="InterPro" id="IPR050268">
    <property type="entry name" value="NADH-dep_flavin_reductase"/>
</dbReference>
<protein>
    <submittedName>
        <fullName evidence="4">Flavin reductase family protein</fullName>
    </submittedName>
</protein>
<dbReference type="InterPro" id="IPR012349">
    <property type="entry name" value="Split_barrel_FMN-bd"/>
</dbReference>
<feature type="compositionally biased region" description="Low complexity" evidence="2">
    <location>
        <begin position="1"/>
        <end position="33"/>
    </location>
</feature>
<evidence type="ECO:0000256" key="2">
    <source>
        <dbReference type="SAM" id="MobiDB-lite"/>
    </source>
</evidence>
<reference evidence="4" key="1">
    <citation type="submission" date="2022-10" db="EMBL/GenBank/DDBJ databases">
        <title>Streptomyces beihaiensis sp. nov., a chitin degrading actinobacterium, isolated from shrimp pond soil.</title>
        <authorList>
            <person name="Xie J."/>
            <person name="Shen N."/>
        </authorList>
    </citation>
    <scope>NUCLEOTIDE SEQUENCE</scope>
    <source>
        <strain evidence="4">GXMU-J5</strain>
    </source>
</reference>
<keyword evidence="5" id="KW-1185">Reference proteome</keyword>
<dbReference type="Proteomes" id="UP001163064">
    <property type="component" value="Unassembled WGS sequence"/>
</dbReference>
<name>A0ABT3TWD5_9ACTN</name>
<evidence type="ECO:0000313" key="4">
    <source>
        <dbReference type="EMBL" id="MCX3061359.1"/>
    </source>
</evidence>
<accession>A0ABT3TWD5</accession>
<dbReference type="SMART" id="SM00903">
    <property type="entry name" value="Flavin_Reduct"/>
    <property type="match status" value="1"/>
</dbReference>
<dbReference type="RefSeq" id="WP_266600655.1">
    <property type="nucleotide sequence ID" value="NZ_JAPHNL010000190.1"/>
</dbReference>
<gene>
    <name evidence="4" type="ORF">OFY01_16655</name>
</gene>
<dbReference type="Pfam" id="PF01613">
    <property type="entry name" value="Flavin_Reduct"/>
    <property type="match status" value="1"/>
</dbReference>
<evidence type="ECO:0000256" key="1">
    <source>
        <dbReference type="ARBA" id="ARBA00023002"/>
    </source>
</evidence>
<evidence type="ECO:0000313" key="5">
    <source>
        <dbReference type="Proteomes" id="UP001163064"/>
    </source>
</evidence>
<feature type="domain" description="Flavin reductase like" evidence="3">
    <location>
        <begin position="41"/>
        <end position="183"/>
    </location>
</feature>
<dbReference type="SUPFAM" id="SSF50475">
    <property type="entry name" value="FMN-binding split barrel"/>
    <property type="match status" value="1"/>
</dbReference>
<feature type="region of interest" description="Disordered" evidence="2">
    <location>
        <begin position="1"/>
        <end position="34"/>
    </location>
</feature>
<comment type="caution">
    <text evidence="4">The sequence shown here is derived from an EMBL/GenBank/DDBJ whole genome shotgun (WGS) entry which is preliminary data.</text>
</comment>